<dbReference type="OrthoDB" id="5365701at2759"/>
<reference evidence="3" key="1">
    <citation type="journal article" date="2020" name="Stud. Mycol.">
        <title>101 Dothideomycetes genomes: a test case for predicting lifestyles and emergence of pathogens.</title>
        <authorList>
            <person name="Haridas S."/>
            <person name="Albert R."/>
            <person name="Binder M."/>
            <person name="Bloem J."/>
            <person name="Labutti K."/>
            <person name="Salamov A."/>
            <person name="Andreopoulos B."/>
            <person name="Baker S."/>
            <person name="Barry K."/>
            <person name="Bills G."/>
            <person name="Bluhm B."/>
            <person name="Cannon C."/>
            <person name="Castanera R."/>
            <person name="Culley D."/>
            <person name="Daum C."/>
            <person name="Ezra D."/>
            <person name="Gonzalez J."/>
            <person name="Henrissat B."/>
            <person name="Kuo A."/>
            <person name="Liang C."/>
            <person name="Lipzen A."/>
            <person name="Lutzoni F."/>
            <person name="Magnuson J."/>
            <person name="Mondo S."/>
            <person name="Nolan M."/>
            <person name="Ohm R."/>
            <person name="Pangilinan J."/>
            <person name="Park H.-J."/>
            <person name="Ramirez L."/>
            <person name="Alfaro M."/>
            <person name="Sun H."/>
            <person name="Tritt A."/>
            <person name="Yoshinaga Y."/>
            <person name="Zwiers L.-H."/>
            <person name="Turgeon B."/>
            <person name="Goodwin S."/>
            <person name="Spatafora J."/>
            <person name="Crous P."/>
            <person name="Grigoriev I."/>
        </authorList>
    </citation>
    <scope>NUCLEOTIDE SEQUENCE</scope>
    <source>
        <strain evidence="3">CBS 113979</strain>
    </source>
</reference>
<dbReference type="Proteomes" id="UP000800041">
    <property type="component" value="Unassembled WGS sequence"/>
</dbReference>
<protein>
    <recommendedName>
        <fullName evidence="2">DH domain-containing protein</fullName>
    </recommendedName>
</protein>
<dbReference type="InterPro" id="IPR052233">
    <property type="entry name" value="Rho-type_GEFs"/>
</dbReference>
<name>A0A6G1GLA9_9PEZI</name>
<feature type="compositionally biased region" description="Basic and acidic residues" evidence="1">
    <location>
        <begin position="325"/>
        <end position="336"/>
    </location>
</feature>
<gene>
    <name evidence="3" type="ORF">K402DRAFT_425161</name>
</gene>
<accession>A0A6G1GLA9</accession>
<dbReference type="Pfam" id="PF00621">
    <property type="entry name" value="RhoGEF"/>
    <property type="match status" value="1"/>
</dbReference>
<evidence type="ECO:0000259" key="2">
    <source>
        <dbReference type="PROSITE" id="PS50010"/>
    </source>
</evidence>
<keyword evidence="4" id="KW-1185">Reference proteome</keyword>
<feature type="compositionally biased region" description="Acidic residues" evidence="1">
    <location>
        <begin position="239"/>
        <end position="258"/>
    </location>
</feature>
<sequence length="781" mass="87083">MDPLSIASGVMSLVVDGIATAKLLYDLRDKYKNASTTITAIYTESMVISASLSQIQALQARNAMSDKPELYATFDIAITGCNIVFSCLKEEVGDLADKALGSDGLNWKDKAKMIWREDAMKELLQQLRGQQTALTLLIQGLQMESLSDIQKLLHDNNATLVESVSRSKSLRASHPNVRVPESVFELENSNDSTFGAHSATDQAEFDFDDVVVNSKAYRRAMALARAQKAPTLRNVEPIEGDLIDFNEPEVPETTEPDANELSPDMLNDLQHLTLEQTAEPNDESNEDFEAYSAILNDLDQNMLPFMPPLALVSSPEPQPAQSPGERQDLRIGRCDSEPVDTQIPPPLPPRRSTIAAGQSGPPPAQPTSGPGDDLASSLSRPSTMSMSSVFSQSTIAESYTTIDSLEASTITPSAPTLSDNPHADCKTLWRELVQAEVSFIERLDWFRENFRAPVFVQWPILAKHLDILQHLEALSRTHEKSLLLPMQEQLDESADALCDAGLFRDWLLKMKPIYQAYHQRLPHAETAIRLTLAADKKFEEFVAGMRFAKMWDGSGWEDFIRLPVSQLQFSSTTLEKLASIDHGKRLSKSDSRIDGNLQSAAESLGKLHISCQSLLKASSSREEVLSLYRRIYTLDTSLVERLELHARERKIVFQRQLAARIKGRGPWLPVHLVLLDNYLFWSRSKTPKPGKNDVSTMGKRKLWVLEAPMPLKELSVLLPNEVNQSIKTTLLDNVPRGSMLYQFSVQVGERIHSLGTISLAERQQLTDRIQNAIDAANEITR</sequence>
<feature type="domain" description="DH" evidence="2">
    <location>
        <begin position="424"/>
        <end position="631"/>
    </location>
</feature>
<dbReference type="PANTHER" id="PTHR46572:SF1">
    <property type="entry name" value="RHO1 GUANINE NUCLEOTIDE EXCHANGE FACTOR TUS1"/>
    <property type="match status" value="1"/>
</dbReference>
<dbReference type="GO" id="GO:0005085">
    <property type="term" value="F:guanyl-nucleotide exchange factor activity"/>
    <property type="evidence" value="ECO:0007669"/>
    <property type="project" value="InterPro"/>
</dbReference>
<dbReference type="Pfam" id="PF17111">
    <property type="entry name" value="PigL_N"/>
    <property type="match status" value="1"/>
</dbReference>
<dbReference type="InterPro" id="IPR000219">
    <property type="entry name" value="DH_dom"/>
</dbReference>
<dbReference type="AlphaFoldDB" id="A0A6G1GLA9"/>
<dbReference type="Gene3D" id="1.20.900.10">
    <property type="entry name" value="Dbl homology (DH) domain"/>
    <property type="match status" value="1"/>
</dbReference>
<feature type="compositionally biased region" description="Low complexity" evidence="1">
    <location>
        <begin position="366"/>
        <end position="383"/>
    </location>
</feature>
<dbReference type="InterPro" id="IPR035899">
    <property type="entry name" value="DBL_dom_sf"/>
</dbReference>
<dbReference type="SUPFAM" id="SSF48065">
    <property type="entry name" value="DBL homology domain (DH-domain)"/>
    <property type="match status" value="1"/>
</dbReference>
<proteinExistence type="predicted"/>
<feature type="region of interest" description="Disordered" evidence="1">
    <location>
        <begin position="307"/>
        <end position="383"/>
    </location>
</feature>
<dbReference type="EMBL" id="ML977194">
    <property type="protein sequence ID" value="KAF1981746.1"/>
    <property type="molecule type" value="Genomic_DNA"/>
</dbReference>
<evidence type="ECO:0000313" key="4">
    <source>
        <dbReference type="Proteomes" id="UP000800041"/>
    </source>
</evidence>
<dbReference type="PANTHER" id="PTHR46572">
    <property type="entry name" value="RHO1 GDP-GTP EXCHANGE PROTEIN 1-RELATED"/>
    <property type="match status" value="1"/>
</dbReference>
<dbReference type="PROSITE" id="PS50010">
    <property type="entry name" value="DH_2"/>
    <property type="match status" value="1"/>
</dbReference>
<evidence type="ECO:0000256" key="1">
    <source>
        <dbReference type="SAM" id="MobiDB-lite"/>
    </source>
</evidence>
<organism evidence="3 4">
    <name type="scientific">Aulographum hederae CBS 113979</name>
    <dbReference type="NCBI Taxonomy" id="1176131"/>
    <lineage>
        <taxon>Eukaryota</taxon>
        <taxon>Fungi</taxon>
        <taxon>Dikarya</taxon>
        <taxon>Ascomycota</taxon>
        <taxon>Pezizomycotina</taxon>
        <taxon>Dothideomycetes</taxon>
        <taxon>Pleosporomycetidae</taxon>
        <taxon>Aulographales</taxon>
        <taxon>Aulographaceae</taxon>
    </lineage>
</organism>
<dbReference type="InterPro" id="IPR031348">
    <property type="entry name" value="PigL_N"/>
</dbReference>
<feature type="region of interest" description="Disordered" evidence="1">
    <location>
        <begin position="239"/>
        <end position="263"/>
    </location>
</feature>
<evidence type="ECO:0000313" key="3">
    <source>
        <dbReference type="EMBL" id="KAF1981746.1"/>
    </source>
</evidence>